<dbReference type="Gene3D" id="1.10.3290.10">
    <property type="entry name" value="Fido-like domain"/>
    <property type="match status" value="1"/>
</dbReference>
<feature type="binding site" evidence="2">
    <location>
        <begin position="368"/>
        <end position="375"/>
    </location>
    <ligand>
        <name>ATP</name>
        <dbReference type="ChEBI" id="CHEBI:30616"/>
    </ligand>
</feature>
<dbReference type="PANTHER" id="PTHR13504:SF38">
    <property type="entry name" value="FIDO DOMAIN-CONTAINING PROTEIN"/>
    <property type="match status" value="1"/>
</dbReference>
<evidence type="ECO:0000313" key="4">
    <source>
        <dbReference type="EMBL" id="KAF4611967.1"/>
    </source>
</evidence>
<gene>
    <name evidence="4" type="ORF">D9613_004542</name>
</gene>
<feature type="active site" evidence="1">
    <location>
        <position position="364"/>
    </location>
</feature>
<dbReference type="Proteomes" id="UP000521872">
    <property type="component" value="Unassembled WGS sequence"/>
</dbReference>
<dbReference type="PROSITE" id="PS51459">
    <property type="entry name" value="FIDO"/>
    <property type="match status" value="1"/>
</dbReference>
<accession>A0A8H4VJI2</accession>
<organism evidence="4 5">
    <name type="scientific">Agrocybe pediades</name>
    <dbReference type="NCBI Taxonomy" id="84607"/>
    <lineage>
        <taxon>Eukaryota</taxon>
        <taxon>Fungi</taxon>
        <taxon>Dikarya</taxon>
        <taxon>Basidiomycota</taxon>
        <taxon>Agaricomycotina</taxon>
        <taxon>Agaricomycetes</taxon>
        <taxon>Agaricomycetidae</taxon>
        <taxon>Agaricales</taxon>
        <taxon>Agaricineae</taxon>
        <taxon>Strophariaceae</taxon>
        <taxon>Agrocybe</taxon>
    </lineage>
</organism>
<dbReference type="SUPFAM" id="SSF140931">
    <property type="entry name" value="Fic-like"/>
    <property type="match status" value="1"/>
</dbReference>
<sequence>MAPRILNIPRFRNDIRPRLLHPSLTKIPVGVFTPEEERLLKEALSIDDNDDFAAVKSAKILESLLEIHPSEPYLMIRVADMRFVLNSKRTASELYMNLIDELDDAEVECDELDTWTSKHSRFVHMDKTRELALYNGMKYAPKMAWNPNVSSEIKPAFKLEIDSYRELRDLWPSFNTSERLDQFYNLHCIETNAIEGTFMFHRLDVPRLVVAGFDEQIGLPKAEERYQAGLVCSEEDAIGILQDTRKALDLILEFSSSKTSHLTPDLICQIHKSLMQTCRVSCVLGGPRESRIQYVNIGMTRDNTNTNVIVNSSAVGGRIQFCPFNEVGAEVMAFCNEYNELLNKEDYDPFGLAAWSNHAFVDIHPFEDGNGRMSRLLSSIPLLKKGLPPLCISESRKRQYFEHLNNLRAERPKSDYLPLATMMCESTLECLQEIR</sequence>
<dbReference type="InterPro" id="IPR040198">
    <property type="entry name" value="Fido_containing"/>
</dbReference>
<keyword evidence="2" id="KW-0547">Nucleotide-binding</keyword>
<comment type="caution">
    <text evidence="4">The sequence shown here is derived from an EMBL/GenBank/DDBJ whole genome shotgun (WGS) entry which is preliminary data.</text>
</comment>
<evidence type="ECO:0000313" key="5">
    <source>
        <dbReference type="Proteomes" id="UP000521872"/>
    </source>
</evidence>
<reference evidence="4 5" key="1">
    <citation type="submission" date="2019-12" db="EMBL/GenBank/DDBJ databases">
        <authorList>
            <person name="Floudas D."/>
            <person name="Bentzer J."/>
            <person name="Ahren D."/>
            <person name="Johansson T."/>
            <person name="Persson P."/>
            <person name="Tunlid A."/>
        </authorList>
    </citation>
    <scope>NUCLEOTIDE SEQUENCE [LARGE SCALE GENOMIC DNA]</scope>
    <source>
        <strain evidence="4 5">CBS 102.39</strain>
    </source>
</reference>
<protein>
    <recommendedName>
        <fullName evidence="3">Fido domain-containing protein</fullName>
    </recommendedName>
</protein>
<evidence type="ECO:0000256" key="2">
    <source>
        <dbReference type="PIRSR" id="PIRSR640198-2"/>
    </source>
</evidence>
<dbReference type="PANTHER" id="PTHR13504">
    <property type="entry name" value="FIDO DOMAIN-CONTAINING PROTEIN DDB_G0283145"/>
    <property type="match status" value="1"/>
</dbReference>
<dbReference type="GO" id="GO:0005524">
    <property type="term" value="F:ATP binding"/>
    <property type="evidence" value="ECO:0007669"/>
    <property type="project" value="UniProtKB-KW"/>
</dbReference>
<dbReference type="AlphaFoldDB" id="A0A8H4VJI2"/>
<name>A0A8H4VJI2_9AGAR</name>
<dbReference type="EMBL" id="JAACJL010000057">
    <property type="protein sequence ID" value="KAF4611967.1"/>
    <property type="molecule type" value="Genomic_DNA"/>
</dbReference>
<keyword evidence="2" id="KW-0067">ATP-binding</keyword>
<dbReference type="Pfam" id="PF02661">
    <property type="entry name" value="Fic"/>
    <property type="match status" value="1"/>
</dbReference>
<evidence type="ECO:0000256" key="1">
    <source>
        <dbReference type="PIRSR" id="PIRSR640198-1"/>
    </source>
</evidence>
<keyword evidence="5" id="KW-1185">Reference proteome</keyword>
<dbReference type="InterPro" id="IPR003812">
    <property type="entry name" value="Fido"/>
</dbReference>
<proteinExistence type="predicted"/>
<dbReference type="InterPro" id="IPR036597">
    <property type="entry name" value="Fido-like_dom_sf"/>
</dbReference>
<evidence type="ECO:0000259" key="3">
    <source>
        <dbReference type="PROSITE" id="PS51459"/>
    </source>
</evidence>
<feature type="domain" description="Fido" evidence="3">
    <location>
        <begin position="262"/>
        <end position="422"/>
    </location>
</feature>